<sequence>MKCSFSEHSTSTKLLQKTIIISKKTGRLGNRLQLYAHWLAFALEKEVRIFNPAFAEYSVFFQGTTDQRWGKFPSDKDAISPSLASREWIYWLNRSAYKLAKPLAISKNSGIRVAKAQSSKFIQTDSLWNDLFHESWNILFTQGLHFYSPEEWFLRHGDTVRSFLTPLSGCQEKATQFVTQMRAHTDVLVGVHLRQTDYQEFVGGRFFYSLDQYLMKMLEIRELYHSRECTFLICSDVPWEGSLKQDLRCFSGPGTVIGDLMVLSKCDLILGPPSTFSGWAAWYGKVPIHFLENPTISLALDSFQILPFPNGAFREEYASLG</sequence>
<protein>
    <recommendedName>
        <fullName evidence="5">Alpha-1,2-fucosyltransferase</fullName>
    </recommendedName>
</protein>
<dbReference type="AlphaFoldDB" id="A0A2D6YMW3"/>
<reference evidence="4" key="1">
    <citation type="submission" date="2017-09" db="EMBL/GenBank/DDBJ databases">
        <title>The Reconstruction of 2,631 Draft Metagenome-Assembled Genomes from the Global Oceans.</title>
        <authorList>
            <person name="Tully B.J."/>
            <person name="Graham E.D."/>
            <person name="Heidelberg J.F."/>
        </authorList>
    </citation>
    <scope>NUCLEOTIDE SEQUENCE [LARGE SCALE GENOMIC DNA]</scope>
</reference>
<accession>A0A2D6YMW3</accession>
<gene>
    <name evidence="3" type="ORF">CMN54_14075</name>
</gene>
<evidence type="ECO:0000313" key="3">
    <source>
        <dbReference type="EMBL" id="MAH64538.1"/>
    </source>
</evidence>
<organism evidence="3 4">
    <name type="scientific">SAR324 cluster bacterium</name>
    <dbReference type="NCBI Taxonomy" id="2024889"/>
    <lineage>
        <taxon>Bacteria</taxon>
        <taxon>Deltaproteobacteria</taxon>
        <taxon>SAR324 cluster</taxon>
    </lineage>
</organism>
<evidence type="ECO:0000313" key="4">
    <source>
        <dbReference type="Proteomes" id="UP000226525"/>
    </source>
</evidence>
<evidence type="ECO:0000256" key="2">
    <source>
        <dbReference type="ARBA" id="ARBA00022679"/>
    </source>
</evidence>
<comment type="caution">
    <text evidence="3">The sequence shown here is derived from an EMBL/GenBank/DDBJ whole genome shotgun (WGS) entry which is preliminary data.</text>
</comment>
<dbReference type="EMBL" id="NZEX01000169">
    <property type="protein sequence ID" value="MAH64538.1"/>
    <property type="molecule type" value="Genomic_DNA"/>
</dbReference>
<name>A0A2D6YMW3_9DELT</name>
<evidence type="ECO:0008006" key="5">
    <source>
        <dbReference type="Google" id="ProtNLM"/>
    </source>
</evidence>
<dbReference type="PANTHER" id="PTHR11927:SF9">
    <property type="entry name" value="L-FUCOSYLTRANSFERASE"/>
    <property type="match status" value="1"/>
</dbReference>
<dbReference type="GO" id="GO:0005975">
    <property type="term" value="P:carbohydrate metabolic process"/>
    <property type="evidence" value="ECO:0007669"/>
    <property type="project" value="InterPro"/>
</dbReference>
<proteinExistence type="predicted"/>
<dbReference type="GO" id="GO:0008107">
    <property type="term" value="F:galactoside 2-alpha-L-fucosyltransferase activity"/>
    <property type="evidence" value="ECO:0007669"/>
    <property type="project" value="InterPro"/>
</dbReference>
<dbReference type="GO" id="GO:0016020">
    <property type="term" value="C:membrane"/>
    <property type="evidence" value="ECO:0007669"/>
    <property type="project" value="InterPro"/>
</dbReference>
<keyword evidence="1" id="KW-0328">Glycosyltransferase</keyword>
<dbReference type="Proteomes" id="UP000226525">
    <property type="component" value="Unassembled WGS sequence"/>
</dbReference>
<dbReference type="PANTHER" id="PTHR11927">
    <property type="entry name" value="GALACTOSIDE 2-L-FUCOSYLTRANSFERASE"/>
    <property type="match status" value="1"/>
</dbReference>
<keyword evidence="2" id="KW-0808">Transferase</keyword>
<dbReference type="InterPro" id="IPR002516">
    <property type="entry name" value="Glyco_trans_11"/>
</dbReference>
<evidence type="ECO:0000256" key="1">
    <source>
        <dbReference type="ARBA" id="ARBA00022676"/>
    </source>
</evidence>